<evidence type="ECO:0000313" key="2">
    <source>
        <dbReference type="Proteomes" id="UP001432027"/>
    </source>
</evidence>
<protein>
    <submittedName>
        <fullName evidence="1">Uncharacterized protein</fullName>
    </submittedName>
</protein>
<sequence length="178" mass="19945">MERRTRIYTAGEGLYVFWMPESSQLGVANFNGHCWARQMSQEDRIALVGGGLAVTLLEPKWNDVFDEAGFIVEREETEEGEEEERVSLRFGTNCTVDLDRAKSPLPLISKVLGVLLSSYEGAVMNRMSTGKSVIKKRLKTKLPPPTKLVDVKKVSLLNRNLKKRAGPSKGLVFESDEE</sequence>
<name>A0AAV5S9P4_9BILA</name>
<evidence type="ECO:0000313" key="1">
    <source>
        <dbReference type="EMBL" id="GMS79578.1"/>
    </source>
</evidence>
<organism evidence="1 2">
    <name type="scientific">Pristionchus entomophagus</name>
    <dbReference type="NCBI Taxonomy" id="358040"/>
    <lineage>
        <taxon>Eukaryota</taxon>
        <taxon>Metazoa</taxon>
        <taxon>Ecdysozoa</taxon>
        <taxon>Nematoda</taxon>
        <taxon>Chromadorea</taxon>
        <taxon>Rhabditida</taxon>
        <taxon>Rhabditina</taxon>
        <taxon>Diplogasteromorpha</taxon>
        <taxon>Diplogasteroidea</taxon>
        <taxon>Neodiplogasteridae</taxon>
        <taxon>Pristionchus</taxon>
    </lineage>
</organism>
<accession>A0AAV5S9P4</accession>
<dbReference type="AlphaFoldDB" id="A0AAV5S9P4"/>
<gene>
    <name evidence="1" type="ORF">PENTCL1PPCAC_1753</name>
</gene>
<dbReference type="Proteomes" id="UP001432027">
    <property type="component" value="Unassembled WGS sequence"/>
</dbReference>
<keyword evidence="2" id="KW-1185">Reference proteome</keyword>
<reference evidence="1" key="1">
    <citation type="submission" date="2023-10" db="EMBL/GenBank/DDBJ databases">
        <title>Genome assembly of Pristionchus species.</title>
        <authorList>
            <person name="Yoshida K."/>
            <person name="Sommer R.J."/>
        </authorList>
    </citation>
    <scope>NUCLEOTIDE SEQUENCE</scope>
    <source>
        <strain evidence="1">RS0144</strain>
    </source>
</reference>
<proteinExistence type="predicted"/>
<dbReference type="EMBL" id="BTSX01000001">
    <property type="protein sequence ID" value="GMS79578.1"/>
    <property type="molecule type" value="Genomic_DNA"/>
</dbReference>
<comment type="caution">
    <text evidence="1">The sequence shown here is derived from an EMBL/GenBank/DDBJ whole genome shotgun (WGS) entry which is preliminary data.</text>
</comment>